<protein>
    <submittedName>
        <fullName evidence="4">Host specificity protein</fullName>
    </submittedName>
</protein>
<dbReference type="Pfam" id="PF23666">
    <property type="entry name" value="Rcc01698_C"/>
    <property type="match status" value="1"/>
</dbReference>
<dbReference type="KEGG" id="ppru:FDP22_15545"/>
<evidence type="ECO:0000313" key="4">
    <source>
        <dbReference type="EMBL" id="QDL93073.1"/>
    </source>
</evidence>
<dbReference type="InterPro" id="IPR025195">
    <property type="entry name" value="GTA_TIM_dom"/>
</dbReference>
<dbReference type="OrthoDB" id="8445115at2"/>
<keyword evidence="5" id="KW-1185">Reference proteome</keyword>
<evidence type="ECO:0000313" key="5">
    <source>
        <dbReference type="Proteomes" id="UP000305888"/>
    </source>
</evidence>
<gene>
    <name evidence="4" type="ORF">FDP22_15545</name>
</gene>
<accession>A0A5B8G325</accession>
<dbReference type="SUPFAM" id="SSF51445">
    <property type="entry name" value="(Trans)glycosidases"/>
    <property type="match status" value="1"/>
</dbReference>
<dbReference type="EMBL" id="CP040818">
    <property type="protein sequence ID" value="QDL93073.1"/>
    <property type="molecule type" value="Genomic_DNA"/>
</dbReference>
<feature type="domain" description="Tip attachment protein J" evidence="2">
    <location>
        <begin position="806"/>
        <end position="969"/>
    </location>
</feature>
<dbReference type="Gene3D" id="3.20.20.80">
    <property type="entry name" value="Glycosidases"/>
    <property type="match status" value="1"/>
</dbReference>
<sequence>MATLLLSAAGAAVGGSFAGTALGLGGAVIGRAVGATVGAVLDQKLLGEGSDPVDTGRLGALRLQGAREGTPIARMAGRARVAGQLIWSTRFLETVSRRGGGGKGVAPSQPEVREYSYSVSIAIGLCEGEILRIGRVWADGKPFALERTQYRLHRGAEDQEPDPLIEAVEGAEAAPAYRGTAYLVFENLAVGTFGNRIPQFNVEVFRRPDVPAQYLPDGAVDPGGAVRGVAMTPGTGEYALAPDPVSYSYGKANRRVANVNNTTGETDLEASTAQLSAELPACDAVSLIVSWFGTDLRCGECVIKPGVEQRDFDSPEMPWRVSGVSRSGARVVSDTEGRPNFGGTPTDQSVIRAIQRLRAQGRRVTFYPFILMDVAQGNTLPDPWSGAGSQPVFPWRGRITLSAAPGQPGSPDMTAAAASEVSAFFGAAAPEDFTASGETVSYSGPAEWGFRRFILHYARLCKAAGGVDAFLIGSEMRSLTWIRDGAGSYPAVVALRALAADVREILGPDTKISYAADWSEYSGHRPDDGSGDVFFHLDPLWAHPAVDFVGIDNYMPLSDWRDGAGHLDAQTARSIYDLDYLRANVAGGEGYDWYYADAAARAAQTRTPIVDTAHGEHWVFRYKDLVNWWSQPHHNRAGGVRAASQTAWVPQSKPIWFTEYGCPAVDRGTNQPNVFVDPKSSESALPYFSQGARDDFIQLRYLQAVLGYWSDPGNNPVSSVYGAPMLDLANAYVWAWDARPWPDFPARQEVWADGPNYELGHWISGRMGSSGLAELVAELCLYAGLTEVDVSGLHGVVDGFVMEVTQSTRQALQPLMLAYGFDAFERDGTLVFRMREGEVDHALEAGDFAVSERGDDFGPELVRGPAAEIPEAVQVSFPDMGNAYQISTVEAALPAGRSGTRADRSDLPITLSAAQGQAIADRWLSEARVARDTARFSLPASRIGVEPGDVVSIASGGGVARYRVDRVEDVGLRRVDALRVDASVYGAHSGAGRSYTIEKLPQVGPVYATFLDLPLLRGNEVAHAPWVAAAAVPWPGPVAVYDAAQDDGYELDTVLRSSAVVGETLDVLPAARPWLWTRGVPVRVKVSGGLLEARSGLEVLNGANLAALRAPGAQDWEVVQFRQADLVDTDTWALSGLLRGQAGTEFLTTEDLPAGADFVLMGAGCAQIDLPSSMRGIERHYRIGPTARGYDDATYTHVVEAFEGVGLRPWSPVHAAARRQADGDIDLRWTRRSRRDGDAWSRGDVPLAEESEAYLVRVFATGGALLREVETATPFLLYTAAEQAADGLSAPFAIEVAQVSASYGPGPSLRIEIDE</sequence>
<proteinExistence type="predicted"/>
<feature type="domain" description="GTA TIM-barrel-like" evidence="1">
    <location>
        <begin position="448"/>
        <end position="745"/>
    </location>
</feature>
<dbReference type="RefSeq" id="WP_138575040.1">
    <property type="nucleotide sequence ID" value="NZ_CP040818.1"/>
</dbReference>
<dbReference type="Pfam" id="PF13547">
    <property type="entry name" value="GTA_TIM"/>
    <property type="match status" value="1"/>
</dbReference>
<dbReference type="InterPro" id="IPR032876">
    <property type="entry name" value="J_dom"/>
</dbReference>
<organism evidence="4 5">
    <name type="scientific">Paroceanicella profunda</name>
    <dbReference type="NCBI Taxonomy" id="2579971"/>
    <lineage>
        <taxon>Bacteria</taxon>
        <taxon>Pseudomonadati</taxon>
        <taxon>Pseudomonadota</taxon>
        <taxon>Alphaproteobacteria</taxon>
        <taxon>Rhodobacterales</taxon>
        <taxon>Paracoccaceae</taxon>
        <taxon>Paroceanicella</taxon>
    </lineage>
</organism>
<name>A0A5B8G325_9RHOB</name>
<evidence type="ECO:0000259" key="2">
    <source>
        <dbReference type="Pfam" id="PF13550"/>
    </source>
</evidence>
<dbReference type="Pfam" id="PF13550">
    <property type="entry name" value="Phage-tail_3"/>
    <property type="match status" value="1"/>
</dbReference>
<reference evidence="4 5" key="1">
    <citation type="submission" date="2019-06" db="EMBL/GenBank/DDBJ databases">
        <title>Genome sequence of Rhodobacteraceae bacterium D4M1.</title>
        <authorList>
            <person name="Cao J."/>
        </authorList>
    </citation>
    <scope>NUCLEOTIDE SEQUENCE [LARGE SCALE GENOMIC DNA]</scope>
    <source>
        <strain evidence="4 5">D4M1</strain>
    </source>
</reference>
<feature type="domain" description="Rcc01698-like C-terminal" evidence="3">
    <location>
        <begin position="1059"/>
        <end position="1159"/>
    </location>
</feature>
<evidence type="ECO:0000259" key="1">
    <source>
        <dbReference type="Pfam" id="PF13547"/>
    </source>
</evidence>
<dbReference type="InterPro" id="IPR056490">
    <property type="entry name" value="Rcc01698_C"/>
</dbReference>
<dbReference type="CDD" id="cd19607">
    <property type="entry name" value="GTA_TIM-barrel-like"/>
    <property type="match status" value="1"/>
</dbReference>
<evidence type="ECO:0000259" key="3">
    <source>
        <dbReference type="Pfam" id="PF23666"/>
    </source>
</evidence>
<dbReference type="InterPro" id="IPR017853">
    <property type="entry name" value="GH"/>
</dbReference>
<dbReference type="Proteomes" id="UP000305888">
    <property type="component" value="Chromosome"/>
</dbReference>